<feature type="signal peptide" evidence="1">
    <location>
        <begin position="1"/>
        <end position="24"/>
    </location>
</feature>
<feature type="chain" id="PRO_5036229249" evidence="1">
    <location>
        <begin position="25"/>
        <end position="512"/>
    </location>
</feature>
<dbReference type="Proteomes" id="UP000663829">
    <property type="component" value="Unassembled WGS sequence"/>
</dbReference>
<name>A0A815WWN9_9BILA</name>
<reference evidence="3" key="1">
    <citation type="submission" date="2021-02" db="EMBL/GenBank/DDBJ databases">
        <authorList>
            <person name="Nowell W R."/>
        </authorList>
    </citation>
    <scope>NUCLEOTIDE SEQUENCE</scope>
</reference>
<sequence length="512" mass="58396">MKYSNVLLSLVLFSFVLYNRRSSALEVLSDDYTESKLLSLLREKRDVTHIDVSTEDLLNIGVEAAGTLLEEIPGVGPFVSIAFKIIWELFGPKYDTKEEQLKKEVMDYVKNFVQGSIAKEKANTYLGKLKDVRAQLNFYNASSVDWFMDKNSSDKRIIVRNKFGEAYGKVTGIVNVGSASDYLYAILASTTLAHQIIQTLLKDVTRFGEDWNYGSNILAQYENDRLTYSEASMSEVADAFNQYDRVAGDGNGDLTYNDLPTYPQVMVRACFLQRTLIYLRTELYPFGVPTQVADGAQLPANKKYYQIYGEYATKPYLDNVAYKNDKARHRLGENCILGRIAPYEKLCLSRGIVCFKHVFTSIYTEYQKKIISQIFTKFYSVGKSGQYFLRMYFTPLGGQSIKDITLQLALGAKDIIFHPSKEIIQPFPVKEIVPSRLSGRGVTYKYAYYDQSTEIHFYCLTPVNKTNNGTSSNSITINTGQSFRFGLDYQQNWIFRALELYRVDQNDTNTCQ</sequence>
<keyword evidence="6" id="KW-1185">Reference proteome</keyword>
<evidence type="ECO:0000313" key="3">
    <source>
        <dbReference type="EMBL" id="CAF1553076.1"/>
    </source>
</evidence>
<dbReference type="EMBL" id="CAJNOK010032951">
    <property type="protein sequence ID" value="CAF1489484.1"/>
    <property type="molecule type" value="Genomic_DNA"/>
</dbReference>
<organism evidence="3 6">
    <name type="scientific">Didymodactylos carnosus</name>
    <dbReference type="NCBI Taxonomy" id="1234261"/>
    <lineage>
        <taxon>Eukaryota</taxon>
        <taxon>Metazoa</taxon>
        <taxon>Spiralia</taxon>
        <taxon>Gnathifera</taxon>
        <taxon>Rotifera</taxon>
        <taxon>Eurotatoria</taxon>
        <taxon>Bdelloidea</taxon>
        <taxon>Philodinida</taxon>
        <taxon>Philodinidae</taxon>
        <taxon>Didymodactylos</taxon>
    </lineage>
</organism>
<comment type="caution">
    <text evidence="3">The sequence shown here is derived from an EMBL/GenBank/DDBJ whole genome shotgun (WGS) entry which is preliminary data.</text>
</comment>
<evidence type="ECO:0000313" key="4">
    <source>
        <dbReference type="EMBL" id="CAF4278781.1"/>
    </source>
</evidence>
<evidence type="ECO:0000313" key="5">
    <source>
        <dbReference type="EMBL" id="CAF4414191.1"/>
    </source>
</evidence>
<dbReference type="AlphaFoldDB" id="A0A815WWN9"/>
<dbReference type="Gene3D" id="1.20.190.10">
    <property type="entry name" value="Pesticidal crystal protein, N-terminal domain"/>
    <property type="match status" value="1"/>
</dbReference>
<evidence type="ECO:0000313" key="2">
    <source>
        <dbReference type="EMBL" id="CAF1489484.1"/>
    </source>
</evidence>
<accession>A0A815WWN9</accession>
<protein>
    <submittedName>
        <fullName evidence="3">Uncharacterized protein</fullName>
    </submittedName>
</protein>
<dbReference type="Proteomes" id="UP000681722">
    <property type="component" value="Unassembled WGS sequence"/>
</dbReference>
<dbReference type="EMBL" id="CAJOBA010054901">
    <property type="protein sequence ID" value="CAF4278781.1"/>
    <property type="molecule type" value="Genomic_DNA"/>
</dbReference>
<keyword evidence="1" id="KW-0732">Signal</keyword>
<evidence type="ECO:0000256" key="1">
    <source>
        <dbReference type="SAM" id="SignalP"/>
    </source>
</evidence>
<dbReference type="SUPFAM" id="SSF56849">
    <property type="entry name" value="delta-Endotoxin (insectocide), N-terminal domain"/>
    <property type="match status" value="1"/>
</dbReference>
<evidence type="ECO:0000313" key="6">
    <source>
        <dbReference type="Proteomes" id="UP000663829"/>
    </source>
</evidence>
<dbReference type="InterPro" id="IPR036716">
    <property type="entry name" value="Pest_crys_N_sf"/>
</dbReference>
<gene>
    <name evidence="3" type="ORF">GPM918_LOCUS39318</name>
    <name evidence="2" type="ORF">OVA965_LOCUS36430</name>
    <name evidence="5" type="ORF">SRO942_LOCUS40185</name>
    <name evidence="4" type="ORF">TMI583_LOCUS37435</name>
</gene>
<dbReference type="Proteomes" id="UP000677228">
    <property type="component" value="Unassembled WGS sequence"/>
</dbReference>
<dbReference type="EMBL" id="CAJNOQ010027393">
    <property type="protein sequence ID" value="CAF1553076.1"/>
    <property type="molecule type" value="Genomic_DNA"/>
</dbReference>
<dbReference type="GO" id="GO:0090729">
    <property type="term" value="F:toxin activity"/>
    <property type="evidence" value="ECO:0007669"/>
    <property type="project" value="InterPro"/>
</dbReference>
<proteinExistence type="predicted"/>
<dbReference type="Proteomes" id="UP000682733">
    <property type="component" value="Unassembled WGS sequence"/>
</dbReference>
<dbReference type="EMBL" id="CAJOBC010093084">
    <property type="protein sequence ID" value="CAF4414191.1"/>
    <property type="molecule type" value="Genomic_DNA"/>
</dbReference>